<protein>
    <recommendedName>
        <fullName evidence="4">Sema domain-containing protein</fullName>
    </recommendedName>
</protein>
<dbReference type="GO" id="GO:0007411">
    <property type="term" value="P:axon guidance"/>
    <property type="evidence" value="ECO:0007669"/>
    <property type="project" value="TreeGrafter"/>
</dbReference>
<feature type="region of interest" description="Disordered" evidence="3">
    <location>
        <begin position="313"/>
        <end position="341"/>
    </location>
</feature>
<evidence type="ECO:0000256" key="2">
    <source>
        <dbReference type="PROSITE-ProRule" id="PRU00352"/>
    </source>
</evidence>
<dbReference type="Proteomes" id="UP001044222">
    <property type="component" value="Chromosome 19"/>
</dbReference>
<dbReference type="InterPro" id="IPR015943">
    <property type="entry name" value="WD40/YVTN_repeat-like_dom_sf"/>
</dbReference>
<evidence type="ECO:0000256" key="1">
    <source>
        <dbReference type="ARBA" id="ARBA00023180"/>
    </source>
</evidence>
<evidence type="ECO:0000256" key="3">
    <source>
        <dbReference type="SAM" id="MobiDB-lite"/>
    </source>
</evidence>
<dbReference type="SUPFAM" id="SSF101912">
    <property type="entry name" value="Sema domain"/>
    <property type="match status" value="1"/>
</dbReference>
<keyword evidence="1" id="KW-0325">Glycoprotein</keyword>
<dbReference type="GO" id="GO:0005615">
    <property type="term" value="C:extracellular space"/>
    <property type="evidence" value="ECO:0007669"/>
    <property type="project" value="TreeGrafter"/>
</dbReference>
<dbReference type="PANTHER" id="PTHR11036:SF22">
    <property type="entry name" value="SEMAPHORIN-3E"/>
    <property type="match status" value="1"/>
</dbReference>
<feature type="non-terminal residue" evidence="5">
    <location>
        <position position="1"/>
    </location>
</feature>
<dbReference type="SMART" id="SM00630">
    <property type="entry name" value="Sema"/>
    <property type="match status" value="1"/>
</dbReference>
<evidence type="ECO:0000313" key="5">
    <source>
        <dbReference type="EMBL" id="KAG5830321.1"/>
    </source>
</evidence>
<feature type="compositionally biased region" description="Low complexity" evidence="3">
    <location>
        <begin position="314"/>
        <end position="325"/>
    </location>
</feature>
<dbReference type="GO" id="GO:0030215">
    <property type="term" value="F:semaphorin receptor binding"/>
    <property type="evidence" value="ECO:0007669"/>
    <property type="project" value="InterPro"/>
</dbReference>
<dbReference type="EMBL" id="JAFIRN010000019">
    <property type="protein sequence ID" value="KAG5830321.1"/>
    <property type="molecule type" value="Genomic_DNA"/>
</dbReference>
<dbReference type="AlphaFoldDB" id="A0A9D3RH80"/>
<dbReference type="PROSITE" id="PS51004">
    <property type="entry name" value="SEMA"/>
    <property type="match status" value="1"/>
</dbReference>
<sequence>LWDLNRTRVFRGAPGGLDLGAALLDESRERLFVGARDSLYSLSLESVSRRPGEVRWPSTATQVNDCLMKGREKSECANYIKVLHQHNRTHLLACGTGAFDPVCAYVRAGRQAEDALFELEAELTESGRGRCPYDPQSSCTSTVSRGELFVGLYTDYWENDAALCRLGNHSYTRTEGGDRRLLNEPKFVGSVVVPDNDDPDDDKVYFFFTEKTVDVESGNNAVHTRIARVCANDQGGRRMLVNKWSSLVKTRLICSVPGPHGVDTHLDQLVDVFVLKKRDERNPEIFGLFRTTSDVFQGYGVCAYRMDDVRAAFGGPSRTGRARPAAGRRSRAGSRSRDPDR</sequence>
<dbReference type="GO" id="GO:0005886">
    <property type="term" value="C:plasma membrane"/>
    <property type="evidence" value="ECO:0007669"/>
    <property type="project" value="TreeGrafter"/>
</dbReference>
<dbReference type="GO" id="GO:0001755">
    <property type="term" value="P:neural crest cell migration"/>
    <property type="evidence" value="ECO:0007669"/>
    <property type="project" value="TreeGrafter"/>
</dbReference>
<comment type="caution">
    <text evidence="2">Lacks conserved residue(s) required for the propagation of feature annotation.</text>
</comment>
<name>A0A9D3RH80_ANGAN</name>
<accession>A0A9D3RH80</accession>
<dbReference type="GO" id="GO:0045499">
    <property type="term" value="F:chemorepellent activity"/>
    <property type="evidence" value="ECO:0007669"/>
    <property type="project" value="TreeGrafter"/>
</dbReference>
<gene>
    <name evidence="5" type="ORF">ANANG_G00309190</name>
</gene>
<dbReference type="GO" id="GO:0071526">
    <property type="term" value="P:semaphorin-plexin signaling pathway"/>
    <property type="evidence" value="ECO:0007669"/>
    <property type="project" value="TreeGrafter"/>
</dbReference>
<dbReference type="InterPro" id="IPR027231">
    <property type="entry name" value="Semaphorin"/>
</dbReference>
<dbReference type="Pfam" id="PF01403">
    <property type="entry name" value="Sema"/>
    <property type="match status" value="1"/>
</dbReference>
<dbReference type="PANTHER" id="PTHR11036">
    <property type="entry name" value="SEMAPHORIN"/>
    <property type="match status" value="1"/>
</dbReference>
<dbReference type="InterPro" id="IPR036352">
    <property type="entry name" value="Semap_dom_sf"/>
</dbReference>
<proteinExistence type="predicted"/>
<evidence type="ECO:0000259" key="4">
    <source>
        <dbReference type="PROSITE" id="PS51004"/>
    </source>
</evidence>
<dbReference type="InterPro" id="IPR001627">
    <property type="entry name" value="Semap_dom"/>
</dbReference>
<feature type="domain" description="Sema" evidence="4">
    <location>
        <begin position="1"/>
        <end position="341"/>
    </location>
</feature>
<dbReference type="Gene3D" id="2.130.10.10">
    <property type="entry name" value="YVTN repeat-like/Quinoprotein amine dehydrogenase"/>
    <property type="match status" value="1"/>
</dbReference>
<reference evidence="5" key="1">
    <citation type="submission" date="2021-01" db="EMBL/GenBank/DDBJ databases">
        <title>A chromosome-scale assembly of European eel, Anguilla anguilla.</title>
        <authorList>
            <person name="Henkel C."/>
            <person name="Jong-Raadsen S.A."/>
            <person name="Dufour S."/>
            <person name="Weltzien F.-A."/>
            <person name="Palstra A.P."/>
            <person name="Pelster B."/>
            <person name="Spaink H.P."/>
            <person name="Van Den Thillart G.E."/>
            <person name="Jansen H."/>
            <person name="Zahm M."/>
            <person name="Klopp C."/>
            <person name="Cedric C."/>
            <person name="Louis A."/>
            <person name="Berthelot C."/>
            <person name="Parey E."/>
            <person name="Roest Crollius H."/>
            <person name="Montfort J."/>
            <person name="Robinson-Rechavi M."/>
            <person name="Bucao C."/>
            <person name="Bouchez O."/>
            <person name="Gislard M."/>
            <person name="Lluch J."/>
            <person name="Milhes M."/>
            <person name="Lampietro C."/>
            <person name="Lopez Roques C."/>
            <person name="Donnadieu C."/>
            <person name="Braasch I."/>
            <person name="Desvignes T."/>
            <person name="Postlethwait J."/>
            <person name="Bobe J."/>
            <person name="Guiguen Y."/>
            <person name="Dirks R."/>
        </authorList>
    </citation>
    <scope>NUCLEOTIDE SEQUENCE</scope>
    <source>
        <strain evidence="5">Tag_6206</strain>
        <tissue evidence="5">Liver</tissue>
    </source>
</reference>
<keyword evidence="6" id="KW-1185">Reference proteome</keyword>
<organism evidence="5 6">
    <name type="scientific">Anguilla anguilla</name>
    <name type="common">European freshwater eel</name>
    <name type="synonym">Muraena anguilla</name>
    <dbReference type="NCBI Taxonomy" id="7936"/>
    <lineage>
        <taxon>Eukaryota</taxon>
        <taxon>Metazoa</taxon>
        <taxon>Chordata</taxon>
        <taxon>Craniata</taxon>
        <taxon>Vertebrata</taxon>
        <taxon>Euteleostomi</taxon>
        <taxon>Actinopterygii</taxon>
        <taxon>Neopterygii</taxon>
        <taxon>Teleostei</taxon>
        <taxon>Anguilliformes</taxon>
        <taxon>Anguillidae</taxon>
        <taxon>Anguilla</taxon>
    </lineage>
</organism>
<evidence type="ECO:0000313" key="6">
    <source>
        <dbReference type="Proteomes" id="UP001044222"/>
    </source>
</evidence>
<comment type="caution">
    <text evidence="5">The sequence shown here is derived from an EMBL/GenBank/DDBJ whole genome shotgun (WGS) entry which is preliminary data.</text>
</comment>
<dbReference type="GO" id="GO:0030335">
    <property type="term" value="P:positive regulation of cell migration"/>
    <property type="evidence" value="ECO:0007669"/>
    <property type="project" value="TreeGrafter"/>
</dbReference>